<dbReference type="Gene3D" id="3.40.50.1390">
    <property type="entry name" value="Resolvase, N-terminal catalytic domain"/>
    <property type="match status" value="1"/>
</dbReference>
<dbReference type="KEGG" id="eac:EAL2_c19450"/>
<dbReference type="STRING" id="1286171.EAL2_c19450"/>
<dbReference type="HOGENOM" id="CLU_010686_0_5_9"/>
<dbReference type="CDD" id="cd00338">
    <property type="entry name" value="Ser_Recombinase"/>
    <property type="match status" value="1"/>
</dbReference>
<dbReference type="Pfam" id="PF00239">
    <property type="entry name" value="Resolvase"/>
    <property type="match status" value="1"/>
</dbReference>
<dbReference type="Pfam" id="PF13408">
    <property type="entry name" value="Zn_ribbon_recom"/>
    <property type="match status" value="1"/>
</dbReference>
<dbReference type="PROSITE" id="PS51737">
    <property type="entry name" value="RECOMBINASE_DNA_BIND"/>
    <property type="match status" value="1"/>
</dbReference>
<dbReference type="GO" id="GO:0000150">
    <property type="term" value="F:DNA strand exchange activity"/>
    <property type="evidence" value="ECO:0007669"/>
    <property type="project" value="InterPro"/>
</dbReference>
<dbReference type="PROSITE" id="PS51736">
    <property type="entry name" value="RECOMBINASES_3"/>
    <property type="match status" value="1"/>
</dbReference>
<dbReference type="InterPro" id="IPR050639">
    <property type="entry name" value="SSR_resolvase"/>
</dbReference>
<organism evidence="3 4">
    <name type="scientific">Peptoclostridium acidaminophilum DSM 3953</name>
    <dbReference type="NCBI Taxonomy" id="1286171"/>
    <lineage>
        <taxon>Bacteria</taxon>
        <taxon>Bacillati</taxon>
        <taxon>Bacillota</taxon>
        <taxon>Clostridia</taxon>
        <taxon>Peptostreptococcales</taxon>
        <taxon>Peptoclostridiaceae</taxon>
        <taxon>Peptoclostridium</taxon>
    </lineage>
</organism>
<dbReference type="InterPro" id="IPR036162">
    <property type="entry name" value="Resolvase-like_N_sf"/>
</dbReference>
<dbReference type="InterPro" id="IPR038109">
    <property type="entry name" value="DNA_bind_recomb_sf"/>
</dbReference>
<feature type="domain" description="Resolvase/invertase-type recombinase catalytic" evidence="1">
    <location>
        <begin position="48"/>
        <end position="196"/>
    </location>
</feature>
<evidence type="ECO:0000259" key="1">
    <source>
        <dbReference type="PROSITE" id="PS51736"/>
    </source>
</evidence>
<evidence type="ECO:0000313" key="4">
    <source>
        <dbReference type="Proteomes" id="UP000019591"/>
    </source>
</evidence>
<evidence type="ECO:0000259" key="2">
    <source>
        <dbReference type="PROSITE" id="PS51737"/>
    </source>
</evidence>
<sequence>MQNGVYSRAIRRDESSRGYEMPVLANHTSLARTFTDAEIDASKPKKLRVAAYCRVSTADEMQQHSLENQTIHYTNSIRTNPDYQFAGVFLDRGKTGTSTVNRYGFNKMIRHALEGKIDLILCKSVSRFSRNVVDTLNIVRLLKENGVRVRFEKEGIDTGSMQNAFMLTLLSAVSEDESRNISENLNWSLAKRFERGEPIFVRMLGYTKKGREKWIVVEEEAKIVREAFEECLKGSSAAKIARMFIEKGYKKANGRTDWSSLAVRDILRNERYVGDVLCQKTYTRDYLSHKRLPNEGQRSKYLLRNNHEAIVSREVFEEVQRIVSIGSEKTKRGEKKTYPLSERVICGECGGNLHRYISRGVVRWRCDNRKKSRLLCEMSGVKEEDIVELASKALCEKYQLNKNGNGTHMIIKLMKELQSAAASIDFEQSRLRLDLERALLEESEAVLSLSDMSTPKEKRIAIEKMISEKEKWWRLLEADELYRKEAIEILESLKSKSQPEKELKECLNDIRFLRAWVVRIKAISPILFSIEWVSGDKTQVRKGEN</sequence>
<dbReference type="OrthoDB" id="9804620at2"/>
<reference evidence="3 4" key="1">
    <citation type="journal article" date="2014" name="Genome Announc.">
        <title>Complete Genome Sequence of Amino Acid-Utilizing Eubacterium acidaminophilum al-2 (DSM 3953).</title>
        <authorList>
            <person name="Poehlein A."/>
            <person name="Andreesen J.R."/>
            <person name="Daniel R."/>
        </authorList>
    </citation>
    <scope>NUCLEOTIDE SEQUENCE [LARGE SCALE GENOMIC DNA]</scope>
    <source>
        <strain evidence="3 4">DSM 3953</strain>
    </source>
</reference>
<dbReference type="Gene3D" id="3.90.1750.20">
    <property type="entry name" value="Putative Large Serine Recombinase, Chain B, Domain 2"/>
    <property type="match status" value="1"/>
</dbReference>
<accession>W8U8P4</accession>
<dbReference type="eggNOG" id="COG1961">
    <property type="taxonomic scope" value="Bacteria"/>
</dbReference>
<protein>
    <submittedName>
        <fullName evidence="3">Resolvase domain protein</fullName>
    </submittedName>
</protein>
<evidence type="ECO:0000313" key="3">
    <source>
        <dbReference type="EMBL" id="AHM57226.1"/>
    </source>
</evidence>
<dbReference type="Pfam" id="PF07508">
    <property type="entry name" value="Recombinase"/>
    <property type="match status" value="1"/>
</dbReference>
<dbReference type="EMBL" id="CP007452">
    <property type="protein sequence ID" value="AHM57226.1"/>
    <property type="molecule type" value="Genomic_DNA"/>
</dbReference>
<dbReference type="PANTHER" id="PTHR30461">
    <property type="entry name" value="DNA-INVERTASE FROM LAMBDOID PROPHAGE"/>
    <property type="match status" value="1"/>
</dbReference>
<dbReference type="GO" id="GO:0003677">
    <property type="term" value="F:DNA binding"/>
    <property type="evidence" value="ECO:0007669"/>
    <property type="project" value="InterPro"/>
</dbReference>
<gene>
    <name evidence="3" type="ORF">EAL2_c19450</name>
</gene>
<dbReference type="PANTHER" id="PTHR30461:SF23">
    <property type="entry name" value="DNA RECOMBINASE-RELATED"/>
    <property type="match status" value="1"/>
</dbReference>
<dbReference type="SUPFAM" id="SSF53041">
    <property type="entry name" value="Resolvase-like"/>
    <property type="match status" value="1"/>
</dbReference>
<feature type="domain" description="Recombinase" evidence="2">
    <location>
        <begin position="203"/>
        <end position="330"/>
    </location>
</feature>
<dbReference type="InterPro" id="IPR011109">
    <property type="entry name" value="DNA_bind_recombinase_dom"/>
</dbReference>
<dbReference type="InterPro" id="IPR006119">
    <property type="entry name" value="Resolv_N"/>
</dbReference>
<proteinExistence type="predicted"/>
<keyword evidence="4" id="KW-1185">Reference proteome</keyword>
<dbReference type="Proteomes" id="UP000019591">
    <property type="component" value="Chromosome"/>
</dbReference>
<dbReference type="InterPro" id="IPR025827">
    <property type="entry name" value="Zn_ribbon_recom_dom"/>
</dbReference>
<dbReference type="RefSeq" id="WP_025436175.1">
    <property type="nucleotide sequence ID" value="NZ_CP007452.1"/>
</dbReference>
<dbReference type="AlphaFoldDB" id="W8U8P4"/>
<dbReference type="PATRIC" id="fig|1286171.3.peg.1894"/>
<dbReference type="SMART" id="SM00857">
    <property type="entry name" value="Resolvase"/>
    <property type="match status" value="1"/>
</dbReference>
<name>W8U8P4_PEPAC</name>